<reference evidence="2 3" key="1">
    <citation type="journal article" date="2010" name="Science">
        <title>Genomic comparison of the ants Camponotus floridanus and Harpegnathos saltator.</title>
        <authorList>
            <person name="Bonasio R."/>
            <person name="Zhang G."/>
            <person name="Ye C."/>
            <person name="Mutti N.S."/>
            <person name="Fang X."/>
            <person name="Qin N."/>
            <person name="Donahue G."/>
            <person name="Yang P."/>
            <person name="Li Q."/>
            <person name="Li C."/>
            <person name="Zhang P."/>
            <person name="Huang Z."/>
            <person name="Berger S.L."/>
            <person name="Reinberg D."/>
            <person name="Wang J."/>
            <person name="Liebig J."/>
        </authorList>
    </citation>
    <scope>NUCLEOTIDE SEQUENCE [LARGE SCALE GENOMIC DNA]</scope>
    <source>
        <strain evidence="3">C129</strain>
    </source>
</reference>
<protein>
    <submittedName>
        <fullName evidence="2">Uncharacterized protein</fullName>
    </submittedName>
</protein>
<evidence type="ECO:0000313" key="2">
    <source>
        <dbReference type="EMBL" id="EFN74106.1"/>
    </source>
</evidence>
<feature type="region of interest" description="Disordered" evidence="1">
    <location>
        <begin position="131"/>
        <end position="164"/>
    </location>
</feature>
<dbReference type="Proteomes" id="UP000000311">
    <property type="component" value="Unassembled WGS sequence"/>
</dbReference>
<gene>
    <name evidence="2" type="ORF">EAG_01664</name>
</gene>
<evidence type="ECO:0000313" key="3">
    <source>
        <dbReference type="Proteomes" id="UP000000311"/>
    </source>
</evidence>
<name>E1ZXI6_CAMFO</name>
<feature type="region of interest" description="Disordered" evidence="1">
    <location>
        <begin position="184"/>
        <end position="208"/>
    </location>
</feature>
<accession>E1ZXI6</accession>
<dbReference type="InParanoid" id="E1ZXI6"/>
<keyword evidence="3" id="KW-1185">Reference proteome</keyword>
<dbReference type="AlphaFoldDB" id="E1ZXI6"/>
<proteinExistence type="predicted"/>
<evidence type="ECO:0000256" key="1">
    <source>
        <dbReference type="SAM" id="MobiDB-lite"/>
    </source>
</evidence>
<organism evidence="3">
    <name type="scientific">Camponotus floridanus</name>
    <name type="common">Florida carpenter ant</name>
    <dbReference type="NCBI Taxonomy" id="104421"/>
    <lineage>
        <taxon>Eukaryota</taxon>
        <taxon>Metazoa</taxon>
        <taxon>Ecdysozoa</taxon>
        <taxon>Arthropoda</taxon>
        <taxon>Hexapoda</taxon>
        <taxon>Insecta</taxon>
        <taxon>Pterygota</taxon>
        <taxon>Neoptera</taxon>
        <taxon>Endopterygota</taxon>
        <taxon>Hymenoptera</taxon>
        <taxon>Apocrita</taxon>
        <taxon>Aculeata</taxon>
        <taxon>Formicoidea</taxon>
        <taxon>Formicidae</taxon>
        <taxon>Formicinae</taxon>
        <taxon>Camponotus</taxon>
    </lineage>
</organism>
<dbReference type="EMBL" id="GL435061">
    <property type="protein sequence ID" value="EFN74106.1"/>
    <property type="molecule type" value="Genomic_DNA"/>
</dbReference>
<sequence length="284" mass="32176">MKTHLVLCYGMADRDRERIRLFLRHQDHQSASSITTHHQCSVNRPTTRVGSISVSACNLPRRMLMDFGRSFPFVSLARKTPLDTPWPCVSGPERIRVQKTTEPEKLSLMTTTTKIGTMCIASMLLSLSSVKGNEKAKKERKKGGREKESTGKAENGAQHETAARKLHAVRPLIRVYADVKLPLGRPRPDTGGSRTFDVDQGGTRFPTEFPETYPDMLRHARYMPSNADDPRDVLQHRDRMLMLKAAQFQISYTSFVQQFPSSRGKILDLNSDLMGKQKLNFPVY</sequence>